<evidence type="ECO:0000256" key="7">
    <source>
        <dbReference type="ARBA" id="ARBA00022519"/>
    </source>
</evidence>
<feature type="transmembrane region" description="Helical" evidence="18">
    <location>
        <begin position="282"/>
        <end position="303"/>
    </location>
</feature>
<dbReference type="SUPFAM" id="SSF81665">
    <property type="entry name" value="Calcium ATPase, transmembrane domain M"/>
    <property type="match status" value="1"/>
</dbReference>
<feature type="transmembrane region" description="Helical" evidence="18">
    <location>
        <begin position="67"/>
        <end position="86"/>
    </location>
</feature>
<dbReference type="GO" id="GO:0015444">
    <property type="term" value="F:P-type magnesium transporter activity"/>
    <property type="evidence" value="ECO:0007669"/>
    <property type="project" value="UniProtKB-EC"/>
</dbReference>
<dbReference type="InterPro" id="IPR001757">
    <property type="entry name" value="P_typ_ATPase"/>
</dbReference>
<evidence type="ECO:0000256" key="13">
    <source>
        <dbReference type="ARBA" id="ARBA00022967"/>
    </source>
</evidence>
<keyword evidence="21" id="KW-1185">Reference proteome</keyword>
<dbReference type="Proteomes" id="UP000018550">
    <property type="component" value="Chromosome"/>
</dbReference>
<dbReference type="EMBL" id="CP006682">
    <property type="protein sequence ID" value="AHB35972.1"/>
    <property type="molecule type" value="Genomic_DNA"/>
</dbReference>
<dbReference type="Gene3D" id="2.70.150.10">
    <property type="entry name" value="Calcium-transporting ATPase, cytoplasmic transduction domain A"/>
    <property type="match status" value="1"/>
</dbReference>
<evidence type="ECO:0000256" key="12">
    <source>
        <dbReference type="ARBA" id="ARBA00022842"/>
    </source>
</evidence>
<dbReference type="InterPro" id="IPR018303">
    <property type="entry name" value="ATPase_P-typ_P_site"/>
</dbReference>
<dbReference type="SMART" id="SM00831">
    <property type="entry name" value="Cation_ATPase_N"/>
    <property type="match status" value="1"/>
</dbReference>
<dbReference type="KEGG" id="sapi:SAPIS_v1c01260"/>
<dbReference type="AlphaFoldDB" id="V5RH32"/>
<evidence type="ECO:0000256" key="8">
    <source>
        <dbReference type="ARBA" id="ARBA00022553"/>
    </source>
</evidence>
<evidence type="ECO:0000256" key="3">
    <source>
        <dbReference type="ARBA" id="ARBA00008746"/>
    </source>
</evidence>
<keyword evidence="11" id="KW-0067">ATP-binding</keyword>
<evidence type="ECO:0000256" key="6">
    <source>
        <dbReference type="ARBA" id="ARBA00022475"/>
    </source>
</evidence>
<feature type="transmembrane region" description="Helical" evidence="18">
    <location>
        <begin position="870"/>
        <end position="889"/>
    </location>
</feature>
<evidence type="ECO:0000256" key="15">
    <source>
        <dbReference type="ARBA" id="ARBA00023136"/>
    </source>
</evidence>
<evidence type="ECO:0000256" key="11">
    <source>
        <dbReference type="ARBA" id="ARBA00022840"/>
    </source>
</evidence>
<dbReference type="InterPro" id="IPR059000">
    <property type="entry name" value="ATPase_P-type_domA"/>
</dbReference>
<dbReference type="Gene3D" id="3.40.1110.10">
    <property type="entry name" value="Calcium-transporting ATPase, cytoplasmic domain N"/>
    <property type="match status" value="1"/>
</dbReference>
<evidence type="ECO:0000313" key="21">
    <source>
        <dbReference type="Proteomes" id="UP000018550"/>
    </source>
</evidence>
<dbReference type="SUPFAM" id="SSF56784">
    <property type="entry name" value="HAD-like"/>
    <property type="match status" value="1"/>
</dbReference>
<evidence type="ECO:0000256" key="4">
    <source>
        <dbReference type="ARBA" id="ARBA00012786"/>
    </source>
</evidence>
<dbReference type="SUPFAM" id="SSF81653">
    <property type="entry name" value="Calcium ATPase, transduction domain A"/>
    <property type="match status" value="1"/>
</dbReference>
<comment type="subcellular location">
    <subcellularLocation>
        <location evidence="2">Cell inner membrane</location>
        <topology evidence="2">Multi-pass membrane protein</topology>
    </subcellularLocation>
</comment>
<evidence type="ECO:0000313" key="20">
    <source>
        <dbReference type="EMBL" id="AHB35972.1"/>
    </source>
</evidence>
<keyword evidence="9 18" id="KW-0812">Transmembrane</keyword>
<dbReference type="eggNOG" id="COG0474">
    <property type="taxonomic scope" value="Bacteria"/>
</dbReference>
<dbReference type="NCBIfam" id="TIGR01524">
    <property type="entry name" value="ATPase-IIIB_Mg"/>
    <property type="match status" value="1"/>
</dbReference>
<dbReference type="InterPro" id="IPR036412">
    <property type="entry name" value="HAD-like_sf"/>
</dbReference>
<feature type="transmembrane region" description="Helical" evidence="18">
    <location>
        <begin position="716"/>
        <end position="734"/>
    </location>
</feature>
<accession>V5RH32</accession>
<dbReference type="Gene3D" id="1.20.1110.10">
    <property type="entry name" value="Calcium-transporting ATPase, transmembrane domain"/>
    <property type="match status" value="1"/>
</dbReference>
<dbReference type="SFLD" id="SFLDF00027">
    <property type="entry name" value="p-type_atpase"/>
    <property type="match status" value="1"/>
</dbReference>
<proteinExistence type="inferred from homology"/>
<dbReference type="InterPro" id="IPR006068">
    <property type="entry name" value="ATPase_P-typ_cation-transptr_C"/>
</dbReference>
<feature type="transmembrane region" description="Helical" evidence="18">
    <location>
        <begin position="686"/>
        <end position="710"/>
    </location>
</feature>
<organism evidence="20 21">
    <name type="scientific">Spiroplasma apis B31</name>
    <dbReference type="NCBI Taxonomy" id="1276258"/>
    <lineage>
        <taxon>Bacteria</taxon>
        <taxon>Bacillati</taxon>
        <taxon>Mycoplasmatota</taxon>
        <taxon>Mollicutes</taxon>
        <taxon>Entomoplasmatales</taxon>
        <taxon>Spiroplasmataceae</taxon>
        <taxon>Spiroplasma</taxon>
    </lineage>
</organism>
<comment type="catalytic activity">
    <reaction evidence="17">
        <text>Mg(2+)(out) + ATP + H2O = Mg(2+)(in) + ADP + phosphate + H(+)</text>
        <dbReference type="Rhea" id="RHEA:10260"/>
        <dbReference type="ChEBI" id="CHEBI:15377"/>
        <dbReference type="ChEBI" id="CHEBI:15378"/>
        <dbReference type="ChEBI" id="CHEBI:18420"/>
        <dbReference type="ChEBI" id="CHEBI:30616"/>
        <dbReference type="ChEBI" id="CHEBI:43474"/>
        <dbReference type="ChEBI" id="CHEBI:456216"/>
        <dbReference type="EC" id="7.2.2.14"/>
    </reaction>
</comment>
<feature type="transmembrane region" description="Helical" evidence="18">
    <location>
        <begin position="835"/>
        <end position="858"/>
    </location>
</feature>
<feature type="transmembrane region" description="Helical" evidence="18">
    <location>
        <begin position="806"/>
        <end position="823"/>
    </location>
</feature>
<dbReference type="Pfam" id="PF00689">
    <property type="entry name" value="Cation_ATPase_C"/>
    <property type="match status" value="1"/>
</dbReference>
<dbReference type="PATRIC" id="fig|1276258.3.peg.122"/>
<keyword evidence="15 18" id="KW-0472">Membrane</keyword>
<dbReference type="InterPro" id="IPR023214">
    <property type="entry name" value="HAD_sf"/>
</dbReference>
<evidence type="ECO:0000256" key="1">
    <source>
        <dbReference type="ARBA" id="ARBA00003954"/>
    </source>
</evidence>
<dbReference type="GO" id="GO:0005886">
    <property type="term" value="C:plasma membrane"/>
    <property type="evidence" value="ECO:0007669"/>
    <property type="project" value="UniProtKB-SubCell"/>
</dbReference>
<keyword evidence="13" id="KW-1278">Translocase</keyword>
<comment type="function">
    <text evidence="1">Mediates magnesium influx to the cytosol.</text>
</comment>
<dbReference type="HOGENOM" id="CLU_002360_6_3_14"/>
<sequence>MKNEIKNNNKKNTAKNMSNELAVFSNVSSKEVLKKFNISRFGLNDDEVEELATKYGENKLDAKRFNVFNAFVKSFLSPFNLILIVIDSFSFYQYFSDSGSEIFDLFGALLVLFMIVLSGTITFFQEVRSFLVIKKMKYDSKQTCKVIRNTEFNVQTIDNANSIKLIKEAHNIITEELVPGDLIYLSNGDLIPADVRIVWSNNLYLNQAALTGESFPVQKKDTNINTNYLEYENICYTGTDVVSGSALAIVVATAKNTYFSTINDKITEKRPKSSFDKGIRKITFLLIAFMLAVTPIVLLVFGLRPIGDGKWLNAALFSLSIAVGLTPEMLPIIVTSNLTRGYSKIKKHNVLVKNLNAVQNMGAIDILCTDKTGTITNGEIILEKVLDVTNQRNEKLNRILYLNSYFQSGFQNPTDNAVLLSNLIDKPNVEEYVKEWEVPFDFKRKMLSVILSKKEQKEIFTKGAIEEVLKICDRIAVNGVIEPLTDDYREKIVSKAKALNEDGFRVIGVAHNELEDEDIEEDLIFYGFATFFDEPKTTSKKIIKNLKNKGIDAKVLTGDSEVITRAICKKVDFKITKLFSGKEIEEMNESQLAKAAREGNVFVKLSPLHKSMIIKALKDQGHVVGFMGDGINDAPVLRESDVAISFANASNIAQDAADIILMDDSLLPIEIAVHEGRVSLANILKYIKVTIASNFGNVLSVLVALFITVVSPMQPIHLLLQNLLYDIVMFAFIFDKVDKKFTDNPRPLRTKNIIWFTLINGPVSSIFDILTFIVLLYGFQSYIGIKPGINVDPDSFDASSTSRFNASWFVVGLMTQTAVMQMYRTEKLPFIQSNASWQVNASTIFVCGMAILVPYSPINRLVKMEQPPLVFLPVALSFVLCYIMLAQLVKTLYIKRFKEWL</sequence>
<feature type="domain" description="Cation-transporting P-type ATPase N-terminal" evidence="19">
    <location>
        <begin position="23"/>
        <end position="95"/>
    </location>
</feature>
<name>V5RH32_SPIAP</name>
<dbReference type="Pfam" id="PF00690">
    <property type="entry name" value="Cation_ATPase_N"/>
    <property type="match status" value="1"/>
</dbReference>
<dbReference type="InterPro" id="IPR044492">
    <property type="entry name" value="P_typ_ATPase_HD_dom"/>
</dbReference>
<evidence type="ECO:0000256" key="17">
    <source>
        <dbReference type="ARBA" id="ARBA00047295"/>
    </source>
</evidence>
<dbReference type="STRING" id="1276258.SAPIS_v1c01260"/>
<keyword evidence="7" id="KW-0997">Cell inner membrane</keyword>
<dbReference type="InterPro" id="IPR023299">
    <property type="entry name" value="ATPase_P-typ_cyto_dom_N"/>
</dbReference>
<keyword evidence="8" id="KW-0597">Phosphoprotein</keyword>
<evidence type="ECO:0000256" key="5">
    <source>
        <dbReference type="ARBA" id="ARBA00013555"/>
    </source>
</evidence>
<dbReference type="PANTHER" id="PTHR42861">
    <property type="entry name" value="CALCIUM-TRANSPORTING ATPASE"/>
    <property type="match status" value="1"/>
</dbReference>
<dbReference type="Pfam" id="PF00122">
    <property type="entry name" value="E1-E2_ATPase"/>
    <property type="match status" value="1"/>
</dbReference>
<dbReference type="GO" id="GO:0005524">
    <property type="term" value="F:ATP binding"/>
    <property type="evidence" value="ECO:0007669"/>
    <property type="project" value="UniProtKB-KW"/>
</dbReference>
<dbReference type="PRINTS" id="PR01836">
    <property type="entry name" value="MGATPASE"/>
</dbReference>
<evidence type="ECO:0000256" key="16">
    <source>
        <dbReference type="ARBA" id="ARBA00029806"/>
    </source>
</evidence>
<evidence type="ECO:0000256" key="10">
    <source>
        <dbReference type="ARBA" id="ARBA00022741"/>
    </source>
</evidence>
<dbReference type="PROSITE" id="PS00154">
    <property type="entry name" value="ATPASE_E1_E2"/>
    <property type="match status" value="1"/>
</dbReference>
<reference evidence="20 21" key="1">
    <citation type="journal article" date="2014" name="Genome Announc.">
        <title>Complete Genome Sequence of Spiroplasma apis B31T (ATCC 33834), a Bacterium Associated with May Disease of Honeybees (Apis mellifera).</title>
        <authorList>
            <person name="Ku C."/>
            <person name="Lo W.S."/>
            <person name="Chen L.L."/>
            <person name="Kuo C.H."/>
        </authorList>
    </citation>
    <scope>NUCLEOTIDE SEQUENCE [LARGE SCALE GENOMIC DNA]</scope>
    <source>
        <strain evidence="20">B31</strain>
    </source>
</reference>
<dbReference type="SFLD" id="SFLDS00003">
    <property type="entry name" value="Haloacid_Dehalogenase"/>
    <property type="match status" value="1"/>
</dbReference>
<keyword evidence="12" id="KW-0460">Magnesium</keyword>
<evidence type="ECO:0000256" key="18">
    <source>
        <dbReference type="SAM" id="Phobius"/>
    </source>
</evidence>
<dbReference type="SFLD" id="SFLDG00002">
    <property type="entry name" value="C1.7:_P-type_atpase_like"/>
    <property type="match status" value="1"/>
</dbReference>
<gene>
    <name evidence="20" type="primary">mgtA</name>
    <name evidence="20" type="ORF">SAPIS_v1c01260</name>
</gene>
<dbReference type="Pfam" id="PF13246">
    <property type="entry name" value="Cation_ATPase"/>
    <property type="match status" value="1"/>
</dbReference>
<feature type="transmembrane region" description="Helical" evidence="18">
    <location>
        <begin position="754"/>
        <end position="779"/>
    </location>
</feature>
<evidence type="ECO:0000256" key="2">
    <source>
        <dbReference type="ARBA" id="ARBA00004429"/>
    </source>
</evidence>
<evidence type="ECO:0000256" key="14">
    <source>
        <dbReference type="ARBA" id="ARBA00022989"/>
    </source>
</evidence>
<dbReference type="Gene3D" id="3.40.50.1000">
    <property type="entry name" value="HAD superfamily/HAD-like"/>
    <property type="match status" value="1"/>
</dbReference>
<dbReference type="InterPro" id="IPR004014">
    <property type="entry name" value="ATPase_P-typ_cation-transptr_N"/>
</dbReference>
<dbReference type="RefSeq" id="WP_023788906.1">
    <property type="nucleotide sequence ID" value="NC_022998.1"/>
</dbReference>
<dbReference type="EC" id="7.2.2.14" evidence="4"/>
<dbReference type="NCBIfam" id="TIGR01494">
    <property type="entry name" value="ATPase_P-type"/>
    <property type="match status" value="2"/>
</dbReference>
<evidence type="ECO:0000256" key="9">
    <source>
        <dbReference type="ARBA" id="ARBA00022692"/>
    </source>
</evidence>
<dbReference type="InterPro" id="IPR008250">
    <property type="entry name" value="ATPase_P-typ_transduc_dom_A_sf"/>
</dbReference>
<protein>
    <recommendedName>
        <fullName evidence="5">Magnesium-transporting ATPase, P-type 1</fullName>
        <ecNumber evidence="4">7.2.2.14</ecNumber>
    </recommendedName>
    <alternativeName>
        <fullName evidence="16">Mg(2+) transport ATPase, P-type 1</fullName>
    </alternativeName>
</protein>
<keyword evidence="6" id="KW-1003">Cell membrane</keyword>
<feature type="transmembrane region" description="Helical" evidence="18">
    <location>
        <begin position="315"/>
        <end position="338"/>
    </location>
</feature>
<evidence type="ECO:0000259" key="19">
    <source>
        <dbReference type="SMART" id="SM00831"/>
    </source>
</evidence>
<keyword evidence="10" id="KW-0547">Nucleotide-binding</keyword>
<dbReference type="InterPro" id="IPR023298">
    <property type="entry name" value="ATPase_P-typ_TM_dom_sf"/>
</dbReference>
<comment type="similarity">
    <text evidence="3">Belongs to the cation transport ATPase (P-type) (TC 3.A.3) family. Type IIIB subfamily.</text>
</comment>
<keyword evidence="14 18" id="KW-1133">Transmembrane helix</keyword>
<dbReference type="GO" id="GO:0016887">
    <property type="term" value="F:ATP hydrolysis activity"/>
    <property type="evidence" value="ECO:0007669"/>
    <property type="project" value="InterPro"/>
</dbReference>
<feature type="transmembrane region" description="Helical" evidence="18">
    <location>
        <begin position="106"/>
        <end position="127"/>
    </location>
</feature>
<dbReference type="InterPro" id="IPR006415">
    <property type="entry name" value="P-type_ATPase_IIIB"/>
</dbReference>